<gene>
    <name evidence="1" type="ORF">MRATA1EN22A_LOCUS30185</name>
</gene>
<protein>
    <submittedName>
        <fullName evidence="1">Uncharacterized protein</fullName>
    </submittedName>
</protein>
<dbReference type="Proteomes" id="UP001162501">
    <property type="component" value="Unassembled WGS sequence"/>
</dbReference>
<accession>A0ACB1KHX8</accession>
<proteinExistence type="predicted"/>
<evidence type="ECO:0000313" key="1">
    <source>
        <dbReference type="EMBL" id="CAM9230184.1"/>
    </source>
</evidence>
<comment type="caution">
    <text evidence="1">The sequence shown here is derived from an EMBL/GenBank/DDBJ whole genome shotgun (WGS) entry which is preliminary data.</text>
</comment>
<sequence length="168" mass="17425">SRGLAVRSLEALLNQEEPGQGEGKNKGSNWEADTTNPGPEAERGGAGGHTCPTLAATPVGRGSDLWSGRPLTPGSGPPHRQEPGVPCRAGRVTPTEPTGRRPSALSPPNAASSLAQEPWLHRERRGQPRSREAGVAPPVSSRRPASRSACHQSTSASSGARLRGLGLE</sequence>
<name>A0ACB1KHX8_RANTA</name>
<feature type="non-terminal residue" evidence="1">
    <location>
        <position position="168"/>
    </location>
</feature>
<evidence type="ECO:0000313" key="2">
    <source>
        <dbReference type="Proteomes" id="UP001162501"/>
    </source>
</evidence>
<organism evidence="1 2">
    <name type="scientific">Rangifer tarandus platyrhynchus</name>
    <name type="common">Svalbard reindeer</name>
    <dbReference type="NCBI Taxonomy" id="3082113"/>
    <lineage>
        <taxon>Eukaryota</taxon>
        <taxon>Metazoa</taxon>
        <taxon>Chordata</taxon>
        <taxon>Craniata</taxon>
        <taxon>Vertebrata</taxon>
        <taxon>Euteleostomi</taxon>
        <taxon>Mammalia</taxon>
        <taxon>Eutheria</taxon>
        <taxon>Laurasiatheria</taxon>
        <taxon>Artiodactyla</taxon>
        <taxon>Ruminantia</taxon>
        <taxon>Pecora</taxon>
        <taxon>Cervidae</taxon>
        <taxon>Odocoileinae</taxon>
        <taxon>Rangifer</taxon>
    </lineage>
</organism>
<reference evidence="1" key="1">
    <citation type="submission" date="2025-03" db="EMBL/GenBank/DDBJ databases">
        <authorList>
            <consortium name="ELIXIR-Norway"/>
            <consortium name="Elixir Norway"/>
        </authorList>
    </citation>
    <scope>NUCLEOTIDE SEQUENCE</scope>
</reference>
<dbReference type="EMBL" id="CATOBB020001056">
    <property type="protein sequence ID" value="CAM9230184.1"/>
    <property type="molecule type" value="Genomic_DNA"/>
</dbReference>
<feature type="non-terminal residue" evidence="1">
    <location>
        <position position="1"/>
    </location>
</feature>